<evidence type="ECO:0000256" key="2">
    <source>
        <dbReference type="ARBA" id="ARBA00005466"/>
    </source>
</evidence>
<dbReference type="SUPFAM" id="SSF56176">
    <property type="entry name" value="FAD-binding/transporter-associated domain-like"/>
    <property type="match status" value="1"/>
</dbReference>
<keyword evidence="3" id="KW-0285">Flavoprotein</keyword>
<dbReference type="PANTHER" id="PTHR42973">
    <property type="entry name" value="BINDING OXIDOREDUCTASE, PUTATIVE (AFU_ORTHOLOGUE AFUA_1G17690)-RELATED"/>
    <property type="match status" value="1"/>
</dbReference>
<accession>A0ABY7Q0C5</accession>
<dbReference type="Gene3D" id="3.40.462.20">
    <property type="match status" value="1"/>
</dbReference>
<evidence type="ECO:0000256" key="1">
    <source>
        <dbReference type="ARBA" id="ARBA00001974"/>
    </source>
</evidence>
<proteinExistence type="inferred from homology"/>
<dbReference type="EMBL" id="CP115450">
    <property type="protein sequence ID" value="WBP86148.1"/>
    <property type="molecule type" value="Genomic_DNA"/>
</dbReference>
<dbReference type="InterPro" id="IPR012951">
    <property type="entry name" value="BBE"/>
</dbReference>
<dbReference type="InterPro" id="IPR006311">
    <property type="entry name" value="TAT_signal"/>
</dbReference>
<dbReference type="PANTHER" id="PTHR42973:SF39">
    <property type="entry name" value="FAD-BINDING PCMH-TYPE DOMAIN-CONTAINING PROTEIN"/>
    <property type="match status" value="1"/>
</dbReference>
<dbReference type="InterPro" id="IPR050416">
    <property type="entry name" value="FAD-linked_Oxidoreductase"/>
</dbReference>
<dbReference type="Proteomes" id="UP001212821">
    <property type="component" value="Chromosome"/>
</dbReference>
<dbReference type="RefSeq" id="WP_270142612.1">
    <property type="nucleotide sequence ID" value="NZ_CP115450.1"/>
</dbReference>
<feature type="domain" description="FAD-binding PCMH-type" evidence="7">
    <location>
        <begin position="77"/>
        <end position="257"/>
    </location>
</feature>
<evidence type="ECO:0000259" key="7">
    <source>
        <dbReference type="PROSITE" id="PS51387"/>
    </source>
</evidence>
<evidence type="ECO:0000313" key="8">
    <source>
        <dbReference type="EMBL" id="WBP86148.1"/>
    </source>
</evidence>
<name>A0ABY7Q0C5_9ACTN</name>
<keyword evidence="6" id="KW-0732">Signal</keyword>
<sequence length="550" mass="59088">MSGHSRRSFVRDVALVGGAAAVLPAVAAIPAAADQTDTPATTTDVTPASATTAEPVVAIGPADRRYPDVTWGSNRRWVGTPDTVQLVSTADQVLAAVQQAVNSGKGFAVRSGGHCYEDFVTNNGVRTVIDLGGLNSVGYDATRRVFWVEPGARLGEVYKKLYRQWGVTLPGGSCPTVGVGGHVAGGGYGPLSRKHGLIVDHLWGVEVVVVDAYGRASKVVATREANDPNRSLWWAHTGGGGGSFGVVTRYLFRSPDATGTNPADQLPKPPSEVLIANVTWNWADLNETSFSRILRNFGQWYEANSAPDSPYATLFSQLKPQHISAGSFSMTTQIDASVPNADALLDAYLAAVNAGTGVNYQVTDRRKISWLHAVTQWPGFTGTDTSTRFKAKSAYMRRGFTDANLHAFWTNMTRSDYSGPASLVMITAFGGKINTVGTSDTATAQRDSILKLHYVSFWTDAAEDDAHVGWVRSLYQDVYAASGGVPASNADTDGCFINYADADLVDPRYNASGIPWSELYFKGNYRQLQSVKAQWDPKNLFSHSLSIKAV</sequence>
<dbReference type="Gene3D" id="3.30.465.10">
    <property type="match status" value="1"/>
</dbReference>
<reference evidence="9" key="1">
    <citation type="submission" date="2022-12" db="EMBL/GenBank/DDBJ databases">
        <authorList>
            <person name="Mo P."/>
        </authorList>
    </citation>
    <scope>NUCLEOTIDE SEQUENCE [LARGE SCALE GENOMIC DNA]</scope>
    <source>
        <strain evidence="9">HUAS 3-15</strain>
    </source>
</reference>
<keyword evidence="9" id="KW-1185">Reference proteome</keyword>
<protein>
    <submittedName>
        <fullName evidence="8">FAD-binding protein</fullName>
    </submittedName>
</protein>
<comment type="cofactor">
    <cofactor evidence="1">
        <name>FAD</name>
        <dbReference type="ChEBI" id="CHEBI:57692"/>
    </cofactor>
</comment>
<evidence type="ECO:0000256" key="3">
    <source>
        <dbReference type="ARBA" id="ARBA00022630"/>
    </source>
</evidence>
<dbReference type="InterPro" id="IPR016166">
    <property type="entry name" value="FAD-bd_PCMH"/>
</dbReference>
<evidence type="ECO:0000256" key="5">
    <source>
        <dbReference type="ARBA" id="ARBA00023002"/>
    </source>
</evidence>
<keyword evidence="4" id="KW-0274">FAD</keyword>
<organism evidence="8 9">
    <name type="scientific">Kitasatospora cathayae</name>
    <dbReference type="NCBI Taxonomy" id="3004092"/>
    <lineage>
        <taxon>Bacteria</taxon>
        <taxon>Bacillati</taxon>
        <taxon>Actinomycetota</taxon>
        <taxon>Actinomycetes</taxon>
        <taxon>Kitasatosporales</taxon>
        <taxon>Streptomycetaceae</taxon>
        <taxon>Kitasatospora</taxon>
    </lineage>
</organism>
<comment type="similarity">
    <text evidence="2">Belongs to the oxygen-dependent FAD-linked oxidoreductase family.</text>
</comment>
<keyword evidence="5" id="KW-0560">Oxidoreductase</keyword>
<dbReference type="InterPro" id="IPR036318">
    <property type="entry name" value="FAD-bd_PCMH-like_sf"/>
</dbReference>
<gene>
    <name evidence="8" type="ORF">O1G21_10045</name>
</gene>
<feature type="signal peptide" evidence="6">
    <location>
        <begin position="1"/>
        <end position="27"/>
    </location>
</feature>
<evidence type="ECO:0000256" key="6">
    <source>
        <dbReference type="SAM" id="SignalP"/>
    </source>
</evidence>
<dbReference type="PROSITE" id="PS51318">
    <property type="entry name" value="TAT"/>
    <property type="match status" value="1"/>
</dbReference>
<dbReference type="Pfam" id="PF01565">
    <property type="entry name" value="FAD_binding_4"/>
    <property type="match status" value="1"/>
</dbReference>
<dbReference type="Pfam" id="PF08031">
    <property type="entry name" value="BBE"/>
    <property type="match status" value="1"/>
</dbReference>
<evidence type="ECO:0000313" key="9">
    <source>
        <dbReference type="Proteomes" id="UP001212821"/>
    </source>
</evidence>
<dbReference type="InterPro" id="IPR016169">
    <property type="entry name" value="FAD-bd_PCMH_sub2"/>
</dbReference>
<evidence type="ECO:0000256" key="4">
    <source>
        <dbReference type="ARBA" id="ARBA00022827"/>
    </source>
</evidence>
<dbReference type="InterPro" id="IPR006094">
    <property type="entry name" value="Oxid_FAD_bind_N"/>
</dbReference>
<dbReference type="PROSITE" id="PS51387">
    <property type="entry name" value="FAD_PCMH"/>
    <property type="match status" value="1"/>
</dbReference>
<feature type="chain" id="PRO_5046801386" evidence="6">
    <location>
        <begin position="28"/>
        <end position="550"/>
    </location>
</feature>